<dbReference type="Gene3D" id="1.10.357.10">
    <property type="entry name" value="Tetracycline Repressor, domain 2"/>
    <property type="match status" value="1"/>
</dbReference>
<feature type="region of interest" description="Disordered" evidence="1">
    <location>
        <begin position="165"/>
        <end position="229"/>
    </location>
</feature>
<dbReference type="EMBL" id="JADBEK010000001">
    <property type="protein sequence ID" value="MBE1589928.1"/>
    <property type="molecule type" value="Genomic_DNA"/>
</dbReference>
<protein>
    <submittedName>
        <fullName evidence="2">AcrR family transcriptional regulator</fullName>
    </submittedName>
</protein>
<evidence type="ECO:0000313" key="2">
    <source>
        <dbReference type="EMBL" id="MBE1589928.1"/>
    </source>
</evidence>
<organism evidence="2 3">
    <name type="scientific">Nonomuraea angiospora</name>
    <dbReference type="NCBI Taxonomy" id="46172"/>
    <lineage>
        <taxon>Bacteria</taxon>
        <taxon>Bacillati</taxon>
        <taxon>Actinomycetota</taxon>
        <taxon>Actinomycetes</taxon>
        <taxon>Streptosporangiales</taxon>
        <taxon>Streptosporangiaceae</taxon>
        <taxon>Nonomuraea</taxon>
    </lineage>
</organism>
<keyword evidence="3" id="KW-1185">Reference proteome</keyword>
<evidence type="ECO:0000313" key="3">
    <source>
        <dbReference type="Proteomes" id="UP000633509"/>
    </source>
</evidence>
<proteinExistence type="predicted"/>
<gene>
    <name evidence="2" type="ORF">H4W80_008186</name>
</gene>
<sequence length="238" mass="26995">MDESARRADIGKDTIYLSWDTKDDLIRTLVIQEIIGVCQGISRITVLHSPVARLSELSRELFTLAFKYPLFRALYTYDKETLGRARDDPQLGFQCYRFTTFTPFRDYLRMLHESRTRPTVSRSTPCFPVSSNFICTPRSPEARPGLAAHPDSLASLISSSFESADQVPIGELTDPRPPHRRDLPRRRREISGETHSPAPGRLRLARKSVSSRAGGSEPRPRSRVRSVRRGLVRRMVAG</sequence>
<reference evidence="2 3" key="1">
    <citation type="submission" date="2020-10" db="EMBL/GenBank/DDBJ databases">
        <title>Sequencing the genomes of 1000 actinobacteria strains.</title>
        <authorList>
            <person name="Klenk H.-P."/>
        </authorList>
    </citation>
    <scope>NUCLEOTIDE SEQUENCE [LARGE SCALE GENOMIC DNA]</scope>
    <source>
        <strain evidence="2 3">DSM 43173</strain>
    </source>
</reference>
<comment type="caution">
    <text evidence="2">The sequence shown here is derived from an EMBL/GenBank/DDBJ whole genome shotgun (WGS) entry which is preliminary data.</text>
</comment>
<dbReference type="Proteomes" id="UP000633509">
    <property type="component" value="Unassembled WGS sequence"/>
</dbReference>
<evidence type="ECO:0000256" key="1">
    <source>
        <dbReference type="SAM" id="MobiDB-lite"/>
    </source>
</evidence>
<name>A0ABR9MAI6_9ACTN</name>
<accession>A0ABR9MAI6</accession>